<dbReference type="Proteomes" id="UP000502502">
    <property type="component" value="Chromosome"/>
</dbReference>
<reference evidence="1 2" key="1">
    <citation type="submission" date="2020-03" db="EMBL/GenBank/DDBJ databases">
        <title>Sphingomonas sp. nov., isolated from fish.</title>
        <authorList>
            <person name="Hyun D.-W."/>
            <person name="Bae J.-W."/>
        </authorList>
    </citation>
    <scope>NUCLEOTIDE SEQUENCE [LARGE SCALE GENOMIC DNA]</scope>
    <source>
        <strain evidence="1 2">HDW15C</strain>
    </source>
</reference>
<sequence>MLANAPSGAVDKARPRLSLAPTIGGQIVRLIISTLLLATAGCTQVAVPVAPVPPVAVVPADSESVRFAAFSDRVVDDWLRMDPVNATQQGDHRYDALMPDVSAAGRARAQAFAVSTLAELARFDVAGLTREQQVDAILLRDQLNYALFSDARLQEWAWNPLGYSGTAGNALYTLSAREFAPLPDRLRSAIGRMEALPAFLAQARSALVPARVPLIYAQTAAKQNPGLNGLIDGFVAQKAVLADADRARIEQAAASAKAAVAEHQRWLDTMLVPNAKGDERIGAEFYDEKLRLALNSPLSRQEIRARAERTFKDLRQKMYDVSVQLLRGRAGAPPLPKAPTAAEQQRVIEAALAIVTAERPARDQVVPFGQATLEQATVFAKAKDLVGFPDARFGVIEMPEYARGYAVAYADMPGPLEPDQRGYYAVMPIPADWTAEQSTSFLREYNKWTMHELTIHEGVPGHLLQLSHANQFKSRLRALLQSGPMIEGWACYSQDVMADAGYLDRDPRYLLAHYKFQLRLPINAMLDQDFHVNGLTRNAAMTLMTQGGFQEEREAAGKWVRMQISSAQLPTYFVGYQEWLDLRAAAERRPGFSLRTFHDEALSHGSPPVRFIRQLMFGEPIQ</sequence>
<evidence type="ECO:0000313" key="1">
    <source>
        <dbReference type="EMBL" id="QIL01779.1"/>
    </source>
</evidence>
<gene>
    <name evidence="1" type="ORF">G7078_02575</name>
</gene>
<evidence type="ECO:0000313" key="2">
    <source>
        <dbReference type="Proteomes" id="UP000502502"/>
    </source>
</evidence>
<accession>A0A6G7ZLI3</accession>
<dbReference type="PANTHER" id="PTHR33361:SF15">
    <property type="entry name" value="DUF885 FAMILY LIPOPROTEIN"/>
    <property type="match status" value="1"/>
</dbReference>
<name>A0A6G7ZLI3_9SPHN</name>
<dbReference type="EMBL" id="CP049871">
    <property type="protein sequence ID" value="QIL01779.1"/>
    <property type="molecule type" value="Genomic_DNA"/>
</dbReference>
<proteinExistence type="predicted"/>
<dbReference type="AlphaFoldDB" id="A0A6G7ZLI3"/>
<dbReference type="KEGG" id="ssin:G7078_02575"/>
<keyword evidence="2" id="KW-1185">Reference proteome</keyword>
<dbReference type="Pfam" id="PF05960">
    <property type="entry name" value="DUF885"/>
    <property type="match status" value="1"/>
</dbReference>
<dbReference type="PANTHER" id="PTHR33361">
    <property type="entry name" value="GLR0591 PROTEIN"/>
    <property type="match status" value="1"/>
</dbReference>
<dbReference type="InterPro" id="IPR010281">
    <property type="entry name" value="DUF885"/>
</dbReference>
<protein>
    <submittedName>
        <fullName evidence="1">DUF885 domain-containing protein</fullName>
    </submittedName>
</protein>
<organism evidence="1 2">
    <name type="scientific">Sphingomonas sinipercae</name>
    <dbReference type="NCBI Taxonomy" id="2714944"/>
    <lineage>
        <taxon>Bacteria</taxon>
        <taxon>Pseudomonadati</taxon>
        <taxon>Pseudomonadota</taxon>
        <taxon>Alphaproteobacteria</taxon>
        <taxon>Sphingomonadales</taxon>
        <taxon>Sphingomonadaceae</taxon>
        <taxon>Sphingomonas</taxon>
    </lineage>
</organism>